<comment type="similarity">
    <text evidence="8">Belongs to the BamA family.</text>
</comment>
<keyword evidence="5 8" id="KW-0677">Repeat</keyword>
<dbReference type="InterPro" id="IPR023707">
    <property type="entry name" value="OM_assembly_BamA"/>
</dbReference>
<dbReference type="Pfam" id="PF01103">
    <property type="entry name" value="Omp85"/>
    <property type="match status" value="1"/>
</dbReference>
<dbReference type="Gene3D" id="3.10.20.310">
    <property type="entry name" value="membrane protein fhac"/>
    <property type="match status" value="5"/>
</dbReference>
<evidence type="ECO:0000256" key="3">
    <source>
        <dbReference type="ARBA" id="ARBA00022692"/>
    </source>
</evidence>
<evidence type="ECO:0000256" key="9">
    <source>
        <dbReference type="NCBIfam" id="TIGR03303"/>
    </source>
</evidence>
<evidence type="ECO:0000256" key="5">
    <source>
        <dbReference type="ARBA" id="ARBA00022737"/>
    </source>
</evidence>
<dbReference type="InterPro" id="IPR000184">
    <property type="entry name" value="Bac_surfAg_D15"/>
</dbReference>
<evidence type="ECO:0000256" key="6">
    <source>
        <dbReference type="ARBA" id="ARBA00023136"/>
    </source>
</evidence>
<evidence type="ECO:0000256" key="1">
    <source>
        <dbReference type="ARBA" id="ARBA00004370"/>
    </source>
</evidence>
<feature type="domain" description="POTRA" evidence="10">
    <location>
        <begin position="349"/>
        <end position="422"/>
    </location>
</feature>
<dbReference type="EMBL" id="CP133270">
    <property type="protein sequence ID" value="WVX67112.1"/>
    <property type="molecule type" value="Genomic_DNA"/>
</dbReference>
<dbReference type="Gene3D" id="2.40.160.50">
    <property type="entry name" value="membrane protein fhac: a member of the omp85/tpsb transporter family"/>
    <property type="match status" value="1"/>
</dbReference>
<feature type="domain" description="POTRA" evidence="10">
    <location>
        <begin position="28"/>
        <end position="95"/>
    </location>
</feature>
<reference evidence="11 12" key="1">
    <citation type="journal article" date="2024" name="Environ. Microbiol.">
        <title>Novel evolutionary insights on the interactions of the Holosporales (Alphaproteobacteria) with eukaryotic hosts from comparative genomics.</title>
        <authorList>
            <person name="Giovannini M."/>
            <person name="Petroni G."/>
            <person name="Castelli M."/>
        </authorList>
    </citation>
    <scope>NUCLEOTIDE SEQUENCE [LARGE SCALE GENOMIC DNA]</scope>
    <source>
        <strain evidence="11 12">US_Bl 15I1</strain>
    </source>
</reference>
<keyword evidence="6 8" id="KW-0472">Membrane</keyword>
<proteinExistence type="inferred from homology"/>
<accession>A0ABZ2C6V0</accession>
<keyword evidence="7 8" id="KW-0998">Cell outer membrane</keyword>
<feature type="signal peptide" evidence="8">
    <location>
        <begin position="1"/>
        <end position="28"/>
    </location>
</feature>
<dbReference type="PANTHER" id="PTHR12815">
    <property type="entry name" value="SORTING AND ASSEMBLY MACHINERY SAMM50 PROTEIN FAMILY MEMBER"/>
    <property type="match status" value="1"/>
</dbReference>
<dbReference type="Proteomes" id="UP001330434">
    <property type="component" value="Chromosome"/>
</dbReference>
<comment type="subunit">
    <text evidence="8">Part of the Bam complex.</text>
</comment>
<dbReference type="InterPro" id="IPR010827">
    <property type="entry name" value="BamA/TamA_POTRA"/>
</dbReference>
<organism evidence="11 12">
    <name type="scientific">Candidatus Bealeia paramacronuclearis</name>
    <dbReference type="NCBI Taxonomy" id="1921001"/>
    <lineage>
        <taxon>Bacteria</taxon>
        <taxon>Pseudomonadati</taxon>
        <taxon>Pseudomonadota</taxon>
        <taxon>Alphaproteobacteria</taxon>
        <taxon>Holosporales</taxon>
        <taxon>Holosporaceae</taxon>
        <taxon>Candidatus Bealeia</taxon>
    </lineage>
</organism>
<evidence type="ECO:0000256" key="7">
    <source>
        <dbReference type="ARBA" id="ARBA00023237"/>
    </source>
</evidence>
<comment type="subcellular location">
    <subcellularLocation>
        <location evidence="8">Cell outer membrane</location>
    </subcellularLocation>
    <subcellularLocation>
        <location evidence="1">Membrane</location>
    </subcellularLocation>
</comment>
<keyword evidence="12" id="KW-1185">Reference proteome</keyword>
<keyword evidence="3 8" id="KW-0812">Transmembrane</keyword>
<gene>
    <name evidence="8" type="primary">bamA</name>
    <name evidence="11" type="ORF">Bealeia1_01309</name>
</gene>
<dbReference type="NCBIfam" id="TIGR03303">
    <property type="entry name" value="OM_YaeT"/>
    <property type="match status" value="1"/>
</dbReference>
<dbReference type="PIRSF" id="PIRSF006076">
    <property type="entry name" value="OM_assembly_OMP85"/>
    <property type="match status" value="1"/>
</dbReference>
<dbReference type="PANTHER" id="PTHR12815:SF23">
    <property type="entry name" value="OUTER MEMBRANE PROTEIN ASSEMBLY FACTOR BAMA"/>
    <property type="match status" value="1"/>
</dbReference>
<evidence type="ECO:0000259" key="10">
    <source>
        <dbReference type="PROSITE" id="PS51779"/>
    </source>
</evidence>
<name>A0ABZ2C6V0_9PROT</name>
<dbReference type="InterPro" id="IPR039910">
    <property type="entry name" value="D15-like"/>
</dbReference>
<dbReference type="InterPro" id="IPR034746">
    <property type="entry name" value="POTRA"/>
</dbReference>
<evidence type="ECO:0000256" key="4">
    <source>
        <dbReference type="ARBA" id="ARBA00022729"/>
    </source>
</evidence>
<evidence type="ECO:0000256" key="8">
    <source>
        <dbReference type="HAMAP-Rule" id="MF_01430"/>
    </source>
</evidence>
<dbReference type="HAMAP" id="MF_01430">
    <property type="entry name" value="OM_assembly_BamA"/>
    <property type="match status" value="1"/>
</dbReference>
<feature type="chain" id="PRO_5044913129" description="Outer membrane protein assembly factor BamA" evidence="8">
    <location>
        <begin position="29"/>
        <end position="764"/>
    </location>
</feature>
<evidence type="ECO:0000256" key="2">
    <source>
        <dbReference type="ARBA" id="ARBA00022452"/>
    </source>
</evidence>
<sequence precursor="true">MVLKSKTSLFLLSTTLVGLLSTSSLSGAKIHSIKVEGNNRVETPTILTYVPIHIGDDFDQEKIEDALKDLFATGLFADVFIEESGDTLLIKVVENKIINRIVFEGNDKIKDELLVGQIGLRPREVYTAGRAQGAAQKIRDIYRLSGRYGAKIEPKIIERDQNRVDLVFEIEEGKPTRIDRIIFVGNKRFSEGRLESIVMTKETRWYRFFTSDDTYDPDRMAYDRELLRKYYLNNGYADFKVVSVVAELDPDSQDFYITYTLDEGEPYEFGEVKIINNLAKFDASQLESEITFSQGNKYKLKEVEKTIENLNRAVGDQGFTFIEIEPKAEKDAEKHTVKMTFEIKEGRHVYINRINIRGNDRTNDNVVRREFRLGEGDAYNATKLNRSEQRIKDLGYFKKVELSEQEAGAPDKVDINVDVEDQATGQLQFAAGYSTSEGPLGAIMANERNVMGEGYIWNMRTMVSQRSVDARTAFFDPYFLDRRLLGGVEVFYTQRKYDTRKTFSDDYRMSSVGSSFQTGYEITESLRQNWNYLIREDHLGSFRRGLSPFVAAQSGDWLVSGFGHSLVYDKRDSRIDPTAGYYASVGNDFAGAGGNVRYIKNNFSVGHYLPIDDDNTWVLATKAETGIMNGLGKTTRVVDRYSLGGDSLRGFTDSGIGPRDRITRDALGGQYYYLATVELNFPLPLPNDFGVKGQLFTDIGSLWDSGNSSTRIVSNDSKTRVGSGVGITWKSPVGPIGITFAKAVRKVKGVDYTETFRVNFGTQF</sequence>
<protein>
    <recommendedName>
        <fullName evidence="8 9">Outer membrane protein assembly factor BamA</fullName>
    </recommendedName>
</protein>
<comment type="function">
    <text evidence="8">Part of the outer membrane protein assembly complex, which is involved in assembly and insertion of beta-barrel proteins into the outer membrane.</text>
</comment>
<dbReference type="Pfam" id="PF07244">
    <property type="entry name" value="POTRA"/>
    <property type="match status" value="5"/>
</dbReference>
<keyword evidence="2 8" id="KW-1134">Transmembrane beta strand</keyword>
<keyword evidence="4 8" id="KW-0732">Signal</keyword>
<evidence type="ECO:0000313" key="11">
    <source>
        <dbReference type="EMBL" id="WVX67112.1"/>
    </source>
</evidence>
<evidence type="ECO:0000313" key="12">
    <source>
        <dbReference type="Proteomes" id="UP001330434"/>
    </source>
</evidence>
<dbReference type="PROSITE" id="PS51779">
    <property type="entry name" value="POTRA"/>
    <property type="match status" value="2"/>
</dbReference>